<evidence type="ECO:0000256" key="1">
    <source>
        <dbReference type="PROSITE-ProRule" id="PRU01133"/>
    </source>
</evidence>
<accession>A0AB34K297</accession>
<name>A0AB34K297_PRYPA</name>
<dbReference type="SUPFAM" id="SSF51316">
    <property type="entry name" value="Mss4-like"/>
    <property type="match status" value="1"/>
</dbReference>
<comment type="caution">
    <text evidence="3">The sequence shown here is derived from an EMBL/GenBank/DDBJ whole genome shotgun (WGS) entry which is preliminary data.</text>
</comment>
<evidence type="ECO:0000313" key="3">
    <source>
        <dbReference type="EMBL" id="KAL1528109.1"/>
    </source>
</evidence>
<dbReference type="InterPro" id="IPR034737">
    <property type="entry name" value="TCTP"/>
</dbReference>
<protein>
    <recommendedName>
        <fullName evidence="2">TCTP domain-containing protein</fullName>
    </recommendedName>
</protein>
<sequence length="176" mass="19555">MYCRLTGDRLFASSHTVTVVENDLMYCVQGSLNLQAFASDPLSSLTASGSLPLSLVDVVDWAGLRPISLDRSGFIKHWRRYLNLVSQALLQEGEQARSEHLSAQGHLFARVLLERFDEWEFLVSASENPRGPLVVLRYEDRDPLSPLLFFLRDGCVVSVRREADCSTADALAPTAG</sequence>
<evidence type="ECO:0000313" key="4">
    <source>
        <dbReference type="Proteomes" id="UP001515480"/>
    </source>
</evidence>
<dbReference type="InterPro" id="IPR011057">
    <property type="entry name" value="Mss4-like_sf"/>
</dbReference>
<organism evidence="3 4">
    <name type="scientific">Prymnesium parvum</name>
    <name type="common">Toxic golden alga</name>
    <dbReference type="NCBI Taxonomy" id="97485"/>
    <lineage>
        <taxon>Eukaryota</taxon>
        <taxon>Haptista</taxon>
        <taxon>Haptophyta</taxon>
        <taxon>Prymnesiophyceae</taxon>
        <taxon>Prymnesiales</taxon>
        <taxon>Prymnesiaceae</taxon>
        <taxon>Prymnesium</taxon>
    </lineage>
</organism>
<dbReference type="AlphaFoldDB" id="A0AB34K297"/>
<dbReference type="Proteomes" id="UP001515480">
    <property type="component" value="Unassembled WGS sequence"/>
</dbReference>
<evidence type="ECO:0000259" key="2">
    <source>
        <dbReference type="PROSITE" id="PS51797"/>
    </source>
</evidence>
<dbReference type="Pfam" id="PF00838">
    <property type="entry name" value="TCTP"/>
    <property type="match status" value="1"/>
</dbReference>
<proteinExistence type="inferred from homology"/>
<feature type="domain" description="TCTP" evidence="2">
    <location>
        <begin position="1"/>
        <end position="160"/>
    </location>
</feature>
<comment type="similarity">
    <text evidence="1">Belongs to the TCTP family.</text>
</comment>
<dbReference type="PROSITE" id="PS51797">
    <property type="entry name" value="TCTP_3"/>
    <property type="match status" value="1"/>
</dbReference>
<dbReference type="Gene3D" id="2.170.150.10">
    <property type="entry name" value="Metal Binding Protein, Guanine Nucleotide Exchange Factor, Chain A"/>
    <property type="match status" value="1"/>
</dbReference>
<gene>
    <name evidence="3" type="ORF">AB1Y20_009474</name>
</gene>
<dbReference type="InterPro" id="IPR018105">
    <property type="entry name" value="Translational_control_tumour_p"/>
</dbReference>
<dbReference type="InterPro" id="IPR011323">
    <property type="entry name" value="Mss4/transl-control_tumour"/>
</dbReference>
<dbReference type="EMBL" id="JBGBPQ010000002">
    <property type="protein sequence ID" value="KAL1528109.1"/>
    <property type="molecule type" value="Genomic_DNA"/>
</dbReference>
<keyword evidence="4" id="KW-1185">Reference proteome</keyword>
<reference evidence="3 4" key="1">
    <citation type="journal article" date="2024" name="Science">
        <title>Giant polyketide synthase enzymes in the biosynthesis of giant marine polyether toxins.</title>
        <authorList>
            <person name="Fallon T.R."/>
            <person name="Shende V.V."/>
            <person name="Wierzbicki I.H."/>
            <person name="Pendleton A.L."/>
            <person name="Watervoot N.F."/>
            <person name="Auber R.P."/>
            <person name="Gonzalez D.J."/>
            <person name="Wisecaver J.H."/>
            <person name="Moore B.S."/>
        </authorList>
    </citation>
    <scope>NUCLEOTIDE SEQUENCE [LARGE SCALE GENOMIC DNA]</scope>
    <source>
        <strain evidence="3 4">12B1</strain>
    </source>
</reference>